<keyword evidence="6 11" id="KW-0418">Kinase</keyword>
<feature type="domain" description="Histidine kinase" evidence="10">
    <location>
        <begin position="73"/>
        <end position="265"/>
    </location>
</feature>
<proteinExistence type="predicted"/>
<comment type="catalytic activity">
    <reaction evidence="1">
        <text>ATP + protein L-histidine = ADP + protein N-phospho-L-histidine.</text>
        <dbReference type="EC" id="2.7.13.3"/>
    </reaction>
</comment>
<dbReference type="GO" id="GO:0016020">
    <property type="term" value="C:membrane"/>
    <property type="evidence" value="ECO:0007669"/>
    <property type="project" value="InterPro"/>
</dbReference>
<dbReference type="CDD" id="cd16917">
    <property type="entry name" value="HATPase_UhpB-NarQ-NarX-like"/>
    <property type="match status" value="1"/>
</dbReference>
<evidence type="ECO:0000256" key="9">
    <source>
        <dbReference type="SAM" id="Phobius"/>
    </source>
</evidence>
<accession>F4KYE9</accession>
<protein>
    <recommendedName>
        <fullName evidence="2">histidine kinase</fullName>
        <ecNumber evidence="2">2.7.13.3</ecNumber>
    </recommendedName>
</protein>
<dbReference type="InterPro" id="IPR011712">
    <property type="entry name" value="Sig_transdc_His_kin_sub3_dim/P"/>
</dbReference>
<dbReference type="Gene3D" id="3.30.565.10">
    <property type="entry name" value="Histidine kinase-like ATPase, C-terminal domain"/>
    <property type="match status" value="1"/>
</dbReference>
<dbReference type="OrthoDB" id="9760839at2"/>
<dbReference type="eggNOG" id="COG4585">
    <property type="taxonomic scope" value="Bacteria"/>
</dbReference>
<dbReference type="Proteomes" id="UP000008461">
    <property type="component" value="Chromosome"/>
</dbReference>
<dbReference type="KEGG" id="hhy:Halhy_1497"/>
<keyword evidence="12" id="KW-1185">Reference proteome</keyword>
<evidence type="ECO:0000256" key="8">
    <source>
        <dbReference type="ARBA" id="ARBA00023012"/>
    </source>
</evidence>
<evidence type="ECO:0000313" key="11">
    <source>
        <dbReference type="EMBL" id="AEE49390.1"/>
    </source>
</evidence>
<reference key="2">
    <citation type="submission" date="2011-04" db="EMBL/GenBank/DDBJ databases">
        <title>Complete sequence of chromosome of Haliscomenobacter hydrossis DSM 1100.</title>
        <authorList>
            <consortium name="US DOE Joint Genome Institute (JGI-PGF)"/>
            <person name="Lucas S."/>
            <person name="Han J."/>
            <person name="Lapidus A."/>
            <person name="Bruce D."/>
            <person name="Goodwin L."/>
            <person name="Pitluck S."/>
            <person name="Peters L."/>
            <person name="Kyrpides N."/>
            <person name="Mavromatis K."/>
            <person name="Ivanova N."/>
            <person name="Ovchinnikova G."/>
            <person name="Pagani I."/>
            <person name="Daligault H."/>
            <person name="Detter J.C."/>
            <person name="Han C."/>
            <person name="Land M."/>
            <person name="Hauser L."/>
            <person name="Markowitz V."/>
            <person name="Cheng J.-F."/>
            <person name="Hugenholtz P."/>
            <person name="Woyke T."/>
            <person name="Wu D."/>
            <person name="Verbarg S."/>
            <person name="Frueling A."/>
            <person name="Brambilla E."/>
            <person name="Klenk H.-P."/>
            <person name="Eisen J.A."/>
        </authorList>
    </citation>
    <scope>NUCLEOTIDE SEQUENCE</scope>
    <source>
        <strain>DSM 1100</strain>
    </source>
</reference>
<keyword evidence="8" id="KW-0902">Two-component regulatory system</keyword>
<keyword evidence="4" id="KW-0808">Transferase</keyword>
<evidence type="ECO:0000256" key="4">
    <source>
        <dbReference type="ARBA" id="ARBA00022679"/>
    </source>
</evidence>
<dbReference type="PANTHER" id="PTHR24421">
    <property type="entry name" value="NITRATE/NITRITE SENSOR PROTEIN NARX-RELATED"/>
    <property type="match status" value="1"/>
</dbReference>
<dbReference type="EC" id="2.7.13.3" evidence="2"/>
<dbReference type="InterPro" id="IPR036890">
    <property type="entry name" value="HATPase_C_sf"/>
</dbReference>
<dbReference type="AlphaFoldDB" id="F4KYE9"/>
<name>F4KYE9_HALH1</name>
<evidence type="ECO:0000256" key="7">
    <source>
        <dbReference type="ARBA" id="ARBA00022840"/>
    </source>
</evidence>
<gene>
    <name evidence="11" type="ordered locus">Halhy_1497</name>
</gene>
<evidence type="ECO:0000256" key="3">
    <source>
        <dbReference type="ARBA" id="ARBA00022553"/>
    </source>
</evidence>
<evidence type="ECO:0000259" key="10">
    <source>
        <dbReference type="PROSITE" id="PS50109"/>
    </source>
</evidence>
<dbReference type="InterPro" id="IPR005467">
    <property type="entry name" value="His_kinase_dom"/>
</dbReference>
<keyword evidence="9" id="KW-1133">Transmembrane helix</keyword>
<dbReference type="Gene3D" id="1.20.5.1930">
    <property type="match status" value="1"/>
</dbReference>
<dbReference type="GO" id="GO:0046983">
    <property type="term" value="F:protein dimerization activity"/>
    <property type="evidence" value="ECO:0007669"/>
    <property type="project" value="InterPro"/>
</dbReference>
<dbReference type="Pfam" id="PF02518">
    <property type="entry name" value="HATPase_c"/>
    <property type="match status" value="1"/>
</dbReference>
<sequence length="272" mass="31077">MEISANEIYLLMTIGILIMLSLALAFIVFFNRSQRKILAEQMRVQQLKLEHQENLLYNNIKIQEEERKRIAKDLHDEVGSKLNVIHLNLHRLKKNAAASPVLEETVSDIFGVINDTIDTTRRISHDLLPPTLENFGLADALVELCDSYQRTTALNLQFDHVQSEHQPIEKMVELNLFRIVQELISNSIKHGHASQINIRLLANNKELRLEYQDNGQGFEVSQLTKKTGLGLQNIESRLQMIRAQHTLDSQPGAGFSLSIKYPYPDDSNSLSR</sequence>
<dbReference type="HOGENOM" id="CLU_000445_20_6_10"/>
<dbReference type="Pfam" id="PF07730">
    <property type="entry name" value="HisKA_3"/>
    <property type="match status" value="1"/>
</dbReference>
<organism evidence="11 12">
    <name type="scientific">Haliscomenobacter hydrossis (strain ATCC 27775 / DSM 1100 / LMG 10767 / O)</name>
    <dbReference type="NCBI Taxonomy" id="760192"/>
    <lineage>
        <taxon>Bacteria</taxon>
        <taxon>Pseudomonadati</taxon>
        <taxon>Bacteroidota</taxon>
        <taxon>Saprospiria</taxon>
        <taxon>Saprospirales</taxon>
        <taxon>Haliscomenobacteraceae</taxon>
        <taxon>Haliscomenobacter</taxon>
    </lineage>
</organism>
<feature type="transmembrane region" description="Helical" evidence="9">
    <location>
        <begin position="6"/>
        <end position="30"/>
    </location>
</feature>
<evidence type="ECO:0000256" key="2">
    <source>
        <dbReference type="ARBA" id="ARBA00012438"/>
    </source>
</evidence>
<dbReference type="EMBL" id="CP002691">
    <property type="protein sequence ID" value="AEE49390.1"/>
    <property type="molecule type" value="Genomic_DNA"/>
</dbReference>
<dbReference type="GO" id="GO:0005524">
    <property type="term" value="F:ATP binding"/>
    <property type="evidence" value="ECO:0007669"/>
    <property type="project" value="UniProtKB-KW"/>
</dbReference>
<evidence type="ECO:0000256" key="6">
    <source>
        <dbReference type="ARBA" id="ARBA00022777"/>
    </source>
</evidence>
<keyword evidence="5" id="KW-0547">Nucleotide-binding</keyword>
<dbReference type="STRING" id="760192.Halhy_1497"/>
<keyword evidence="9" id="KW-0472">Membrane</keyword>
<keyword evidence="7" id="KW-0067">ATP-binding</keyword>
<keyword evidence="3" id="KW-0597">Phosphoprotein</keyword>
<dbReference type="SMART" id="SM00387">
    <property type="entry name" value="HATPase_c"/>
    <property type="match status" value="1"/>
</dbReference>
<reference evidence="11 12" key="1">
    <citation type="journal article" date="2011" name="Stand. Genomic Sci.">
        <title>Complete genome sequence of Haliscomenobacter hydrossis type strain (O).</title>
        <authorList>
            <consortium name="US DOE Joint Genome Institute (JGI-PGF)"/>
            <person name="Daligault H."/>
            <person name="Lapidus A."/>
            <person name="Zeytun A."/>
            <person name="Nolan M."/>
            <person name="Lucas S."/>
            <person name="Del Rio T.G."/>
            <person name="Tice H."/>
            <person name="Cheng J.F."/>
            <person name="Tapia R."/>
            <person name="Han C."/>
            <person name="Goodwin L."/>
            <person name="Pitluck S."/>
            <person name="Liolios K."/>
            <person name="Pagani I."/>
            <person name="Ivanova N."/>
            <person name="Huntemann M."/>
            <person name="Mavromatis K."/>
            <person name="Mikhailova N."/>
            <person name="Pati A."/>
            <person name="Chen A."/>
            <person name="Palaniappan K."/>
            <person name="Land M."/>
            <person name="Hauser L."/>
            <person name="Brambilla E.M."/>
            <person name="Rohde M."/>
            <person name="Verbarg S."/>
            <person name="Goker M."/>
            <person name="Bristow J."/>
            <person name="Eisen J.A."/>
            <person name="Markowitz V."/>
            <person name="Hugenholtz P."/>
            <person name="Kyrpides N.C."/>
            <person name="Klenk H.P."/>
            <person name="Woyke T."/>
        </authorList>
    </citation>
    <scope>NUCLEOTIDE SEQUENCE [LARGE SCALE GENOMIC DNA]</scope>
    <source>
        <strain evidence="12">ATCC 27775 / DSM 1100 / LMG 10767 / O</strain>
    </source>
</reference>
<evidence type="ECO:0000313" key="12">
    <source>
        <dbReference type="Proteomes" id="UP000008461"/>
    </source>
</evidence>
<evidence type="ECO:0000256" key="1">
    <source>
        <dbReference type="ARBA" id="ARBA00000085"/>
    </source>
</evidence>
<dbReference type="GO" id="GO:0000155">
    <property type="term" value="F:phosphorelay sensor kinase activity"/>
    <property type="evidence" value="ECO:0007669"/>
    <property type="project" value="InterPro"/>
</dbReference>
<dbReference type="InterPro" id="IPR003594">
    <property type="entry name" value="HATPase_dom"/>
</dbReference>
<evidence type="ECO:0000256" key="5">
    <source>
        <dbReference type="ARBA" id="ARBA00022741"/>
    </source>
</evidence>
<dbReference type="SUPFAM" id="SSF55874">
    <property type="entry name" value="ATPase domain of HSP90 chaperone/DNA topoisomerase II/histidine kinase"/>
    <property type="match status" value="1"/>
</dbReference>
<dbReference type="PANTHER" id="PTHR24421:SF10">
    <property type="entry name" value="NITRATE_NITRITE SENSOR PROTEIN NARQ"/>
    <property type="match status" value="1"/>
</dbReference>
<dbReference type="InterPro" id="IPR050482">
    <property type="entry name" value="Sensor_HK_TwoCompSys"/>
</dbReference>
<dbReference type="PROSITE" id="PS50109">
    <property type="entry name" value="HIS_KIN"/>
    <property type="match status" value="1"/>
</dbReference>
<keyword evidence="9" id="KW-0812">Transmembrane</keyword>